<name>A0A1M6Z4I6_9BACT</name>
<gene>
    <name evidence="6" type="ORF">SAMN05444266_102607</name>
</gene>
<dbReference type="OrthoDB" id="9127033at2"/>
<dbReference type="PANTHER" id="PTHR24567">
    <property type="entry name" value="CRP FAMILY TRANSCRIPTIONAL REGULATORY PROTEIN"/>
    <property type="match status" value="1"/>
</dbReference>
<protein>
    <submittedName>
        <fullName evidence="6">cAMP-binding domain of CRP or a regulatory subunit of cAMP-dependent protein kinases</fullName>
    </submittedName>
</protein>
<dbReference type="GO" id="GO:0016301">
    <property type="term" value="F:kinase activity"/>
    <property type="evidence" value="ECO:0007669"/>
    <property type="project" value="UniProtKB-KW"/>
</dbReference>
<dbReference type="PANTHER" id="PTHR24567:SF74">
    <property type="entry name" value="HTH-TYPE TRANSCRIPTIONAL REGULATOR ARCR"/>
    <property type="match status" value="1"/>
</dbReference>
<dbReference type="AlphaFoldDB" id="A0A1M6Z4I6"/>
<dbReference type="InterPro" id="IPR012318">
    <property type="entry name" value="HTH_CRP"/>
</dbReference>
<dbReference type="Pfam" id="PF00027">
    <property type="entry name" value="cNMP_binding"/>
    <property type="match status" value="1"/>
</dbReference>
<dbReference type="GO" id="GO:0003677">
    <property type="term" value="F:DNA binding"/>
    <property type="evidence" value="ECO:0007669"/>
    <property type="project" value="UniProtKB-KW"/>
</dbReference>
<feature type="domain" description="HTH crp-type" evidence="5">
    <location>
        <begin position="153"/>
        <end position="226"/>
    </location>
</feature>
<keyword evidence="6" id="KW-0808">Transferase</keyword>
<dbReference type="Proteomes" id="UP000184420">
    <property type="component" value="Unassembled WGS sequence"/>
</dbReference>
<dbReference type="STRING" id="1419482.SAMN05444266_102607"/>
<dbReference type="InterPro" id="IPR014710">
    <property type="entry name" value="RmlC-like_jellyroll"/>
</dbReference>
<dbReference type="SMART" id="SM00419">
    <property type="entry name" value="HTH_CRP"/>
    <property type="match status" value="1"/>
</dbReference>
<evidence type="ECO:0000256" key="3">
    <source>
        <dbReference type="ARBA" id="ARBA00023163"/>
    </source>
</evidence>
<keyword evidence="6" id="KW-0418">Kinase</keyword>
<dbReference type="GO" id="GO:0003700">
    <property type="term" value="F:DNA-binding transcription factor activity"/>
    <property type="evidence" value="ECO:0007669"/>
    <property type="project" value="TreeGrafter"/>
</dbReference>
<organism evidence="6 7">
    <name type="scientific">Chitinophaga jiangningensis</name>
    <dbReference type="NCBI Taxonomy" id="1419482"/>
    <lineage>
        <taxon>Bacteria</taxon>
        <taxon>Pseudomonadati</taxon>
        <taxon>Bacteroidota</taxon>
        <taxon>Chitinophagia</taxon>
        <taxon>Chitinophagales</taxon>
        <taxon>Chitinophagaceae</taxon>
        <taxon>Chitinophaga</taxon>
    </lineage>
</organism>
<dbReference type="SUPFAM" id="SSF51206">
    <property type="entry name" value="cAMP-binding domain-like"/>
    <property type="match status" value="1"/>
</dbReference>
<reference evidence="6 7" key="1">
    <citation type="submission" date="2016-11" db="EMBL/GenBank/DDBJ databases">
        <authorList>
            <person name="Jaros S."/>
            <person name="Januszkiewicz K."/>
            <person name="Wedrychowicz H."/>
        </authorList>
    </citation>
    <scope>NUCLEOTIDE SEQUENCE [LARGE SCALE GENOMIC DNA]</scope>
    <source>
        <strain evidence="6 7">DSM 27406</strain>
    </source>
</reference>
<dbReference type="RefSeq" id="WP_073079482.1">
    <property type="nucleotide sequence ID" value="NZ_FRBL01000002.1"/>
</dbReference>
<dbReference type="CDD" id="cd00038">
    <property type="entry name" value="CAP_ED"/>
    <property type="match status" value="1"/>
</dbReference>
<dbReference type="Pfam" id="PF13545">
    <property type="entry name" value="HTH_Crp_2"/>
    <property type="match status" value="1"/>
</dbReference>
<dbReference type="EMBL" id="FRBL01000002">
    <property type="protein sequence ID" value="SHL25265.1"/>
    <property type="molecule type" value="Genomic_DNA"/>
</dbReference>
<evidence type="ECO:0000259" key="4">
    <source>
        <dbReference type="PROSITE" id="PS50042"/>
    </source>
</evidence>
<evidence type="ECO:0000256" key="1">
    <source>
        <dbReference type="ARBA" id="ARBA00023015"/>
    </source>
</evidence>
<keyword evidence="1" id="KW-0805">Transcription regulation</keyword>
<dbReference type="InterPro" id="IPR000595">
    <property type="entry name" value="cNMP-bd_dom"/>
</dbReference>
<dbReference type="Gene3D" id="2.60.120.10">
    <property type="entry name" value="Jelly Rolls"/>
    <property type="match status" value="1"/>
</dbReference>
<keyword evidence="2" id="KW-0238">DNA-binding</keyword>
<evidence type="ECO:0000313" key="7">
    <source>
        <dbReference type="Proteomes" id="UP000184420"/>
    </source>
</evidence>
<dbReference type="InterPro" id="IPR050397">
    <property type="entry name" value="Env_Response_Regulators"/>
</dbReference>
<dbReference type="SUPFAM" id="SSF46785">
    <property type="entry name" value="Winged helix' DNA-binding domain"/>
    <property type="match status" value="1"/>
</dbReference>
<proteinExistence type="predicted"/>
<dbReference type="PROSITE" id="PS50042">
    <property type="entry name" value="CNMP_BINDING_3"/>
    <property type="match status" value="1"/>
</dbReference>
<evidence type="ECO:0000259" key="5">
    <source>
        <dbReference type="PROSITE" id="PS51063"/>
    </source>
</evidence>
<dbReference type="InterPro" id="IPR036390">
    <property type="entry name" value="WH_DNA-bd_sf"/>
</dbReference>
<sequence>MSLTGIFPIDKWNFRSQSIFLNLPDEEYELLCANQQEQVFEQGEIIFREGGIPSGIYFIKYGKIKKYKADKDGREQIIYVANTGEIIGYHAILGDDRYPDSAAALEDCLLKFVPKEDFLAALQQSPILTQRLLKALSHEFAVLSNTISVFAQRSVKERLAIALIVLREKYKDDSAPGEEVTINISRTDLANIVGTAKENVVRFLKEFKEQQLIHTAGRKIHIIDIKKLIEISNYVS</sequence>
<dbReference type="GO" id="GO:0005829">
    <property type="term" value="C:cytosol"/>
    <property type="evidence" value="ECO:0007669"/>
    <property type="project" value="TreeGrafter"/>
</dbReference>
<keyword evidence="3" id="KW-0804">Transcription</keyword>
<dbReference type="SMART" id="SM00100">
    <property type="entry name" value="cNMP"/>
    <property type="match status" value="1"/>
</dbReference>
<evidence type="ECO:0000256" key="2">
    <source>
        <dbReference type="ARBA" id="ARBA00023125"/>
    </source>
</evidence>
<feature type="domain" description="Cyclic nucleotide-binding" evidence="4">
    <location>
        <begin position="19"/>
        <end position="139"/>
    </location>
</feature>
<dbReference type="InterPro" id="IPR018490">
    <property type="entry name" value="cNMP-bd_dom_sf"/>
</dbReference>
<keyword evidence="7" id="KW-1185">Reference proteome</keyword>
<dbReference type="Gene3D" id="1.10.10.10">
    <property type="entry name" value="Winged helix-like DNA-binding domain superfamily/Winged helix DNA-binding domain"/>
    <property type="match status" value="1"/>
</dbReference>
<evidence type="ECO:0000313" key="6">
    <source>
        <dbReference type="EMBL" id="SHL25265.1"/>
    </source>
</evidence>
<dbReference type="InterPro" id="IPR036388">
    <property type="entry name" value="WH-like_DNA-bd_sf"/>
</dbReference>
<accession>A0A1M6Z4I6</accession>
<dbReference type="PROSITE" id="PS51063">
    <property type="entry name" value="HTH_CRP_2"/>
    <property type="match status" value="1"/>
</dbReference>